<gene>
    <name evidence="2" type="ORF">IRJ41_006376</name>
</gene>
<keyword evidence="1" id="KW-0732">Signal</keyword>
<evidence type="ECO:0000313" key="3">
    <source>
        <dbReference type="Proteomes" id="UP001059041"/>
    </source>
</evidence>
<protein>
    <submittedName>
        <fullName evidence="2">Uncharacterized protein</fullName>
    </submittedName>
</protein>
<comment type="caution">
    <text evidence="2">The sequence shown here is derived from an EMBL/GenBank/DDBJ whole genome shotgun (WGS) entry which is preliminary data.</text>
</comment>
<feature type="signal peptide" evidence="1">
    <location>
        <begin position="1"/>
        <end position="16"/>
    </location>
</feature>
<keyword evidence="3" id="KW-1185">Reference proteome</keyword>
<dbReference type="EMBL" id="JAFHDT010000001">
    <property type="protein sequence ID" value="KAI7814017.1"/>
    <property type="molecule type" value="Genomic_DNA"/>
</dbReference>
<feature type="chain" id="PRO_5040806344" evidence="1">
    <location>
        <begin position="17"/>
        <end position="198"/>
    </location>
</feature>
<dbReference type="Proteomes" id="UP001059041">
    <property type="component" value="Linkage Group LG1"/>
</dbReference>
<reference evidence="2" key="1">
    <citation type="submission" date="2021-02" db="EMBL/GenBank/DDBJ databases">
        <title>Comparative genomics reveals that relaxation of natural selection precedes convergent phenotypic evolution of cavefish.</title>
        <authorList>
            <person name="Peng Z."/>
        </authorList>
    </citation>
    <scope>NUCLEOTIDE SEQUENCE</scope>
    <source>
        <tissue evidence="2">Muscle</tissue>
    </source>
</reference>
<proteinExistence type="predicted"/>
<sequence>MAVQFYGWLLFSHLRALNTVFVTFPTTPLTPSTVRRRPRNSSCPSAHTYSRSPLEFIENTPRSTGGQLSHQEEIVKEAEVTRNSISSLLKCTDSSLHVCIIPPLLTIKGFYEDGFEALFHQSERLRAREQEKMTADTLFGFKDFIESESFITTLNKEVKSSCFDSGLVAVENAPSLTSDACVFVDPSAVRSMSGTDVT</sequence>
<organism evidence="2 3">
    <name type="scientific">Triplophysa rosa</name>
    <name type="common">Cave loach</name>
    <dbReference type="NCBI Taxonomy" id="992332"/>
    <lineage>
        <taxon>Eukaryota</taxon>
        <taxon>Metazoa</taxon>
        <taxon>Chordata</taxon>
        <taxon>Craniata</taxon>
        <taxon>Vertebrata</taxon>
        <taxon>Euteleostomi</taxon>
        <taxon>Actinopterygii</taxon>
        <taxon>Neopterygii</taxon>
        <taxon>Teleostei</taxon>
        <taxon>Ostariophysi</taxon>
        <taxon>Cypriniformes</taxon>
        <taxon>Nemacheilidae</taxon>
        <taxon>Triplophysa</taxon>
    </lineage>
</organism>
<name>A0A9W8CBT6_TRIRA</name>
<evidence type="ECO:0000313" key="2">
    <source>
        <dbReference type="EMBL" id="KAI7814017.1"/>
    </source>
</evidence>
<dbReference type="AlphaFoldDB" id="A0A9W8CBT6"/>
<accession>A0A9W8CBT6</accession>
<evidence type="ECO:0000256" key="1">
    <source>
        <dbReference type="SAM" id="SignalP"/>
    </source>
</evidence>